<evidence type="ECO:0000256" key="5">
    <source>
        <dbReference type="SAM" id="MobiDB-lite"/>
    </source>
</evidence>
<sequence>MPCNRASPHDWTLCFFHHKSERARRRDLHNHAYSAMMCTEMLHKNSCAAGDACLMAHNVFEYHLHPEKFKTKMCTAGAGCQRPVCFYAHKASELRASPSKPAIPASRTPSSLSSSSSSNTICGSSTDSMSTSSSPVQEQLTGDTSSTPLSQVQVVSAPPLLSGCALFKEAENTRHQRQPHQTQRSSAMHAAAAGVGDVGCHTLDMRSSACQLLWQQQQQQAWADQYANAAPAAADQLAALQAALALRQQEAMLAAAATAASEAAAIAAESMYALQQNCMASQWASQWAHPNMQGGSSSGYDVGLAAALLALQGQGLPGPGAPYPAGSGGLQLGQGWTAGPGSGGMAGGLTGAATPAWSDVMANVTAPTNNDSMTLLAMQLLEQQQWQQQQLQLLLLQQQHQSI</sequence>
<evidence type="ECO:0000256" key="2">
    <source>
        <dbReference type="ARBA" id="ARBA00022771"/>
    </source>
</evidence>
<feature type="domain" description="AtC3H23-like CCCH zinc finger" evidence="6">
    <location>
        <begin position="2"/>
        <end position="25"/>
    </location>
</feature>
<feature type="compositionally biased region" description="Polar residues" evidence="5">
    <location>
        <begin position="135"/>
        <end position="149"/>
    </location>
</feature>
<organism evidence="7 8">
    <name type="scientific">Tetradesmus obliquus</name>
    <name type="common">Green alga</name>
    <name type="synonym">Acutodesmus obliquus</name>
    <dbReference type="NCBI Taxonomy" id="3088"/>
    <lineage>
        <taxon>Eukaryota</taxon>
        <taxon>Viridiplantae</taxon>
        <taxon>Chlorophyta</taxon>
        <taxon>core chlorophytes</taxon>
        <taxon>Chlorophyceae</taxon>
        <taxon>CS clade</taxon>
        <taxon>Sphaeropleales</taxon>
        <taxon>Scenedesmaceae</taxon>
        <taxon>Tetradesmus</taxon>
    </lineage>
</organism>
<dbReference type="Pfam" id="PF25512">
    <property type="entry name" value="zf-CCCH_AtC3H23"/>
    <property type="match status" value="1"/>
</dbReference>
<dbReference type="InterPro" id="IPR045234">
    <property type="entry name" value="Unkempt-like"/>
</dbReference>
<protein>
    <recommendedName>
        <fullName evidence="6">AtC3H23-like CCCH zinc finger domain-containing protein</fullName>
    </recommendedName>
</protein>
<dbReference type="PANTHER" id="PTHR14493">
    <property type="entry name" value="UNKEMPT FAMILY MEMBER"/>
    <property type="match status" value="1"/>
</dbReference>
<gene>
    <name evidence="7" type="ORF">BQ4739_LOCUS3751</name>
</gene>
<dbReference type="AlphaFoldDB" id="A0A383VC94"/>
<dbReference type="GO" id="GO:0008270">
    <property type="term" value="F:zinc ion binding"/>
    <property type="evidence" value="ECO:0007669"/>
    <property type="project" value="UniProtKB-KW"/>
</dbReference>
<keyword evidence="4" id="KW-0238">DNA-binding</keyword>
<evidence type="ECO:0000256" key="3">
    <source>
        <dbReference type="ARBA" id="ARBA00022833"/>
    </source>
</evidence>
<proteinExistence type="predicted"/>
<evidence type="ECO:0000259" key="6">
    <source>
        <dbReference type="Pfam" id="PF25512"/>
    </source>
</evidence>
<dbReference type="PANTHER" id="PTHR14493:SF50">
    <property type="entry name" value="RING FINGER PROTEIN UNKEMPT"/>
    <property type="match status" value="1"/>
</dbReference>
<name>A0A383VC94_TETOB</name>
<dbReference type="EMBL" id="FNXT01000288">
    <property type="protein sequence ID" value="SZX63195.1"/>
    <property type="molecule type" value="Genomic_DNA"/>
</dbReference>
<keyword evidence="8" id="KW-1185">Reference proteome</keyword>
<dbReference type="GO" id="GO:0003677">
    <property type="term" value="F:DNA binding"/>
    <property type="evidence" value="ECO:0007669"/>
    <property type="project" value="UniProtKB-KW"/>
</dbReference>
<reference evidence="7 8" key="1">
    <citation type="submission" date="2016-10" db="EMBL/GenBank/DDBJ databases">
        <authorList>
            <person name="Cai Z."/>
        </authorList>
    </citation>
    <scope>NUCLEOTIDE SEQUENCE [LARGE SCALE GENOMIC DNA]</scope>
</reference>
<feature type="compositionally biased region" description="Low complexity" evidence="5">
    <location>
        <begin position="106"/>
        <end position="134"/>
    </location>
</feature>
<evidence type="ECO:0000313" key="7">
    <source>
        <dbReference type="EMBL" id="SZX63195.1"/>
    </source>
</evidence>
<accession>A0A383VC94</accession>
<evidence type="ECO:0000256" key="4">
    <source>
        <dbReference type="ARBA" id="ARBA00023125"/>
    </source>
</evidence>
<keyword evidence="1" id="KW-0479">Metal-binding</keyword>
<evidence type="ECO:0000256" key="1">
    <source>
        <dbReference type="ARBA" id="ARBA00022723"/>
    </source>
</evidence>
<keyword evidence="2" id="KW-0863">Zinc-finger</keyword>
<keyword evidence="3" id="KW-0862">Zinc</keyword>
<evidence type="ECO:0000313" key="8">
    <source>
        <dbReference type="Proteomes" id="UP000256970"/>
    </source>
</evidence>
<dbReference type="Proteomes" id="UP000256970">
    <property type="component" value="Unassembled WGS sequence"/>
</dbReference>
<feature type="region of interest" description="Disordered" evidence="5">
    <location>
        <begin position="96"/>
        <end position="149"/>
    </location>
</feature>
<dbReference type="InterPro" id="IPR057444">
    <property type="entry name" value="Znf-CCCH_AtC3H23-like"/>
</dbReference>